<feature type="compositionally biased region" description="Polar residues" evidence="1">
    <location>
        <begin position="342"/>
        <end position="354"/>
    </location>
</feature>
<feature type="compositionally biased region" description="Polar residues" evidence="1">
    <location>
        <begin position="324"/>
        <end position="333"/>
    </location>
</feature>
<gene>
    <name evidence="2" type="ORF">EAUS1353_LOCUS1485</name>
</gene>
<organism evidence="2">
    <name type="scientific">Erythrolobus australicus</name>
    <dbReference type="NCBI Taxonomy" id="1077150"/>
    <lineage>
        <taxon>Eukaryota</taxon>
        <taxon>Rhodophyta</taxon>
        <taxon>Bangiophyceae</taxon>
        <taxon>Porphyridiales</taxon>
        <taxon>Porphyridiaceae</taxon>
        <taxon>Erythrolobus</taxon>
    </lineage>
</organism>
<evidence type="ECO:0000313" key="2">
    <source>
        <dbReference type="EMBL" id="CAD9239747.1"/>
    </source>
</evidence>
<feature type="region of interest" description="Disordered" evidence="1">
    <location>
        <begin position="167"/>
        <end position="217"/>
    </location>
</feature>
<feature type="region of interest" description="Disordered" evidence="1">
    <location>
        <begin position="1"/>
        <end position="25"/>
    </location>
</feature>
<dbReference type="AlphaFoldDB" id="A0A7S1TKQ8"/>
<reference evidence="2" key="1">
    <citation type="submission" date="2021-01" db="EMBL/GenBank/DDBJ databases">
        <authorList>
            <person name="Corre E."/>
            <person name="Pelletier E."/>
            <person name="Niang G."/>
            <person name="Scheremetjew M."/>
            <person name="Finn R."/>
            <person name="Kale V."/>
            <person name="Holt S."/>
            <person name="Cochrane G."/>
            <person name="Meng A."/>
            <person name="Brown T."/>
            <person name="Cohen L."/>
        </authorList>
    </citation>
    <scope>NUCLEOTIDE SEQUENCE</scope>
    <source>
        <strain evidence="2">CCMP3124</strain>
    </source>
</reference>
<evidence type="ECO:0000256" key="1">
    <source>
        <dbReference type="SAM" id="MobiDB-lite"/>
    </source>
</evidence>
<feature type="compositionally biased region" description="Low complexity" evidence="1">
    <location>
        <begin position="425"/>
        <end position="438"/>
    </location>
</feature>
<name>A0A7S1TKQ8_9RHOD</name>
<proteinExistence type="predicted"/>
<feature type="compositionally biased region" description="Polar residues" evidence="1">
    <location>
        <begin position="301"/>
        <end position="312"/>
    </location>
</feature>
<dbReference type="EMBL" id="HBGI01002276">
    <property type="protein sequence ID" value="CAD9239747.1"/>
    <property type="molecule type" value="Transcribed_RNA"/>
</dbReference>
<accession>A0A7S1TKQ8</accession>
<feature type="region of interest" description="Disordered" evidence="1">
    <location>
        <begin position="272"/>
        <end position="479"/>
    </location>
</feature>
<sequence>MTGSEAGQRCAETSAIPFEPQGSIGSVARSEDTLVRHMSDVVEVEAVEAPLASMVCVFNASPKSKPKQGEQEQLSPRIARIPSMSAISSSKDLMAKEGSGKVTLSRKVGDFPDDGACFCESDDEFEPEAAAALVSTTAPDEASSTFRALIAHSPSFASPQMIAASPSMMSRLAPSPALQSPRAIHKRHDRAGRAHDASLQPPAPSDTSLFDSADSVDESSHATQASISFVVQNPGRALPVCAVPAPVPKTTESEVLSTSSSSICELKASEKVDQTSVVERVSPPPLSLSDFNEAAAPDAMTATSPKPLSASPSRKELEAPAVNRAQQNGSAASRSPRAMVASISSRTLKLSSRSILDASGEGENMSPKQRLSANVPRALQGLSPKGPRSPRGDPAGGGSPLSRQSSFRGAAGGTSDRVSSTEGASASTLLDESPSSSSRDLDGKANGAASPRRRRNGPSQLSGRLLVATNGKQQPQAPAIANEALDDYDCFVVYKTRGSGAGASTVKAKTGRILAKVTTLFSPR</sequence>
<protein>
    <submittedName>
        <fullName evidence="2">Uncharacterized protein</fullName>
    </submittedName>
</protein>